<organism evidence="3 4">
    <name type="scientific">Vescimonas fastidiosa</name>
    <dbReference type="NCBI Taxonomy" id="2714353"/>
    <lineage>
        <taxon>Bacteria</taxon>
        <taxon>Bacillati</taxon>
        <taxon>Bacillota</taxon>
        <taxon>Clostridia</taxon>
        <taxon>Eubacteriales</taxon>
        <taxon>Oscillospiraceae</taxon>
        <taxon>Vescimonas</taxon>
    </lineage>
</organism>
<protein>
    <submittedName>
        <fullName evidence="3">Uncharacterized protein</fullName>
    </submittedName>
</protein>
<dbReference type="RefSeq" id="WP_212820149.1">
    <property type="nucleotide sequence ID" value="NZ_AP023415.1"/>
</dbReference>
<accession>A0A810PY55</accession>
<keyword evidence="1" id="KW-0812">Transmembrane</keyword>
<sequence>MKKRIGSLLMALVLALSLVPATVWAADGTTEVGTFEELQAAIASDADTIDIVVTNDIELTQELTISSSKKDITIRSQEGSTYKLLRSASFQASADDYKSEYAFRLKAGKLTFKNIILDGNKDAVTAKNTFVFVSGSNDTQLTLGQGAIIQNCATTSYGAAVYVSTGKVVMEEGSAIKDCTTSYRGGAIAMIYEPWSNYSTGAITFTMKSATISGCSTTGSANYAQGGAIFTSGRVTMDIQDSIIENTTANGNGGAIYGASTNNSGDIVLNLSGTTITGNTSQQLGGGVYFAGTTFTVSGVTNITGNTGKGSSNNVYLAAGKTVSGSGLQEGSQVGISGANIPSTLVTGYANDSETGYFTADRTETKLKATTGGDLELVGKDDHTHCICGRTDCQETGTGHQKITCKGVSSLDLIKDSGSYYLLNDVTLTKTWKPNFGVTLCLNGHAIHAAWKTAAIELKDTYITFNLTDCGTDGKVTGIVDSNGNVDGASGVIIGARATFNLYNGSICDNTLYSYQTGLKAGAVEVNGIFNMYGGSIKNNQGTGWIGADSNYIGGVLVNSTGKFNLYDGELSGNRSAHDERASGTFNGGAVYVNGGKFTMTGGVIKNNRAGGGNVQGDGGAVYIGAGGKFTMTGGEISGNTASRNGGGVAVVKGTFEMTGDAKISGNKAQMDYRHYEHKGGGVFVGASGTFTMSGNAGVEGNLVRNGYSDSVAQGAGVYVSEGGTFTMSEKSSLKSNTMTSQYQSDAKNLYGGGVFVGGTMSLNGGTIEDNTAFYEGGGLYVDTKGTVNLGTGTIIVRNNTSEKTTGHNLYLPGAKKLIAPVAPADGSSITLSLPLARIQKAEGTAVITNTGKDIRDGDSRFAFEAEKITLVRDGDGEDVLARIPAHTHDGITYTPVYSLAEIPSNATGNYYLLQDSKMSSSVTVGANNTVNVCLNGHKSEPIYFKNSGTLNITDCKHGTATPGYITGYSYSSGSNNIETTSGSTLNLTNVTVKEKTGSTFISATGATVNISGCEYSNNKSGFLVASTGSEVTVTDSTFKNNAMGAPTLWFTDKGATTGSFTVKNCTFTGNANNTQNANYENSRGCAINSGCPGTTLIEDCTVTQNLSHGDGGGIYLYGKGTATIKNTTVEDNKSERRGGGIAVDSTNAPVFTGKVVVKNNKSRISYNAYYQDTTTVVDCNVMIGSGCAITTDSGFKTTSSIGLSAWDIPSLVVSGNTSGKGFHADDSSFVLRPTTDKSGPLLTSGNTGLELWHNGKGHTHCVCGTGENTADSTHTHEKLNWIGVTELKDLPAGNYYLLRSYTYNQWTPTGDYNICLNGGWIGDSSRSDDAIINIKNKNSVAITDCSVDNSGRISCIYNSTGYSRGVKVNSGSTFTLWNGQLTDLWAQWPSYSSSTPNGGGVWVNGGTFIMNGGSISAWTASGNGGAVYVGSGKFIMNDGSLSGKALNGSGGAVYVSGGRFVMNGGTVTGKASETEKDNGSRGWAGHGGAVYNDGATVIINGGTITGSSAAEGGGIYAKKATLTIGKANITDNTAAKGGGGVCVWDSALTIDGATVTGNNGGESLGGGIYISEAKGNGTASDPYIPAVIQNATIQNNTAKCGGGISTSGPVKISDTTITGNTATKLEKWGGGGVNARIIPKSSHGNGWVFELSGKMNITGNNAEGVVNNLYFPEVTAGTMLPAVTGLTAGSTIGVTTEIKPLKDGGTIAPVYITGDATSKGYFTSDEGYEVKLDADKNQLYIIAESSTVTVTPGKNMTASGDLKQTVLKKHPIANVTITAEEGCYFPEDYAANLSKDGITVTRDSLTQITVSGTPTAEEVTLILPAATAKTTPAAPGGLQGVAPSTWEAVDGKISGTKATMEWATSPDSETWTPCAEGTTTVGGQGTYYVRVKATDISYTSDAAAVTVPKYLKAISFPAPSLSYTYTGKEHTLPIGDEGYTVEGITKATNAGSYTVTVKLEEDRYQWSATPESNTLTWIISKRAAQAQDFTFAAPENLIWDGNAKAATISLKAPLTLGGCKTSLVYKQGDKVVENPTDPGTYQVYLVITGDGNFAPTDGLTAATWTFTIQHPTDHVWGSWQHDDTQHWRNCTVPGCSAEERGNHMTDTPATCVTKAVCTTCHAQYGEFNAHNHTEGKVTSTAYKAPTCGAAGNEAYNYCADCHKYFKDGDKTLYDDASAFDIAALTHKNAKQTKAVAPTCEVGGNDAYWYCADCGNYYADKDGKLDSTVAYNSNASFLLNALGHDFSGQPYKTSTTEHWQICKHDSCTQETAHQAHSANEATCVAESKCQVCGYKLADKDPNNHLLAQKTEAKAPTCTQPGNDAYWHCADCGKYFADKNGDMDTSKAYDTNDRFLKSALGHDFTEKVTDAAHLKSGATCTEAAVYYYDCSRCDTHSTADTYSYGDPLGHDFTEKVTDAAHLKSAATCTESAVYYYDCSRCDTHSTADTYSYGDPLGHNFTEKVTDAAHLKSAATCTESAVYYYDCSRCNEHSTADTYSYGDPLGHNFTEKLVDDAHLKSGATCTEAAVYYYDCSRCDTHSTDKTFTDGNPLGHSYTKEDTGAEHLKTPATCTEDAVYYKSCERCGKNGTETFIAADTALGHSYTREDTGAAHLKSAATCTEDAVYYKSCERCAENGSETFTAAGTALGHDFAGQPYLHDETGHWQTCKRDDCDVTSTVEKHISDEGKITKEPTAAVEGEKTFTCTVCGLVLRTEPVAKLAPTIVEGANGKHQSGGNTDLTFRSDASFEDFLSVSVDGKVLDATQYTLREGSILVTLKADYLSTLSVGQHTLGVTSASGTAETVFTVTAAPAVVPTGDTASLTLWVSLAALCGLGALVAVRRKKRENG</sequence>
<keyword evidence="4" id="KW-1185">Reference proteome</keyword>
<dbReference type="SMART" id="SM00710">
    <property type="entry name" value="PbH1"/>
    <property type="match status" value="21"/>
</dbReference>
<dbReference type="InterPro" id="IPR012334">
    <property type="entry name" value="Pectin_lyas_fold"/>
</dbReference>
<keyword evidence="1" id="KW-0472">Membrane</keyword>
<proteinExistence type="predicted"/>
<reference evidence="3" key="1">
    <citation type="submission" date="2020-09" db="EMBL/GenBank/DDBJ databases">
        <title>New species isolated from human feces.</title>
        <authorList>
            <person name="Kitahara M."/>
            <person name="Shigeno Y."/>
            <person name="Shime M."/>
            <person name="Matsumoto Y."/>
            <person name="Nakamura S."/>
            <person name="Motooka D."/>
            <person name="Fukuoka S."/>
            <person name="Nishikawa H."/>
            <person name="Benno Y."/>
        </authorList>
    </citation>
    <scope>NUCLEOTIDE SEQUENCE</scope>
    <source>
        <strain evidence="3">MM35</strain>
    </source>
</reference>
<dbReference type="InterPro" id="IPR013783">
    <property type="entry name" value="Ig-like_fold"/>
</dbReference>
<evidence type="ECO:0000256" key="2">
    <source>
        <dbReference type="SAM" id="SignalP"/>
    </source>
</evidence>
<gene>
    <name evidence="3" type="ORF">MM35RIKEN_11940</name>
</gene>
<evidence type="ECO:0000256" key="1">
    <source>
        <dbReference type="SAM" id="Phobius"/>
    </source>
</evidence>
<dbReference type="EMBL" id="AP023415">
    <property type="protein sequence ID" value="BCK79002.1"/>
    <property type="molecule type" value="Genomic_DNA"/>
</dbReference>
<dbReference type="Gene3D" id="2.160.20.20">
    <property type="match status" value="1"/>
</dbReference>
<dbReference type="InterPro" id="IPR012332">
    <property type="entry name" value="Autotransporter_pectin_lyase_C"/>
</dbReference>
<feature type="transmembrane region" description="Helical" evidence="1">
    <location>
        <begin position="2821"/>
        <end position="2839"/>
    </location>
</feature>
<dbReference type="Gene3D" id="2.60.40.10">
    <property type="entry name" value="Immunoglobulins"/>
    <property type="match status" value="1"/>
</dbReference>
<dbReference type="SUPFAM" id="SSF51126">
    <property type="entry name" value="Pectin lyase-like"/>
    <property type="match status" value="3"/>
</dbReference>
<feature type="chain" id="PRO_5032589267" evidence="2">
    <location>
        <begin position="26"/>
        <end position="2847"/>
    </location>
</feature>
<keyword evidence="1" id="KW-1133">Transmembrane helix</keyword>
<dbReference type="InterPro" id="IPR011050">
    <property type="entry name" value="Pectin_lyase_fold/virulence"/>
</dbReference>
<dbReference type="InterPro" id="IPR006626">
    <property type="entry name" value="PbH1"/>
</dbReference>
<dbReference type="PANTHER" id="PTHR11319">
    <property type="entry name" value="G PROTEIN-COUPLED RECEPTOR-RELATED"/>
    <property type="match status" value="1"/>
</dbReference>
<keyword evidence="2" id="KW-0732">Signal</keyword>
<dbReference type="KEGG" id="vfa:MM35RIKEN_11940"/>
<dbReference type="PANTHER" id="PTHR11319:SF35">
    <property type="entry name" value="OUTER MEMBRANE PROTEIN PMPC-RELATED"/>
    <property type="match status" value="1"/>
</dbReference>
<evidence type="ECO:0000313" key="3">
    <source>
        <dbReference type="EMBL" id="BCK79002.1"/>
    </source>
</evidence>
<dbReference type="Gene3D" id="2.160.20.10">
    <property type="entry name" value="Single-stranded right-handed beta-helix, Pectin lyase-like"/>
    <property type="match status" value="1"/>
</dbReference>
<name>A0A810PY55_9FIRM</name>
<evidence type="ECO:0000313" key="4">
    <source>
        <dbReference type="Proteomes" id="UP000681343"/>
    </source>
</evidence>
<dbReference type="Proteomes" id="UP000681343">
    <property type="component" value="Chromosome"/>
</dbReference>
<feature type="signal peptide" evidence="2">
    <location>
        <begin position="1"/>
        <end position="25"/>
    </location>
</feature>